<sequence length="120" mass="12581">MSHEGRIGSSGLPILASICRESPTARVGRILIWLSWFNLGSPIIGSTAFGSTNIGRPVRCCLISAACPTSLEQLRLPKFPPRPAPIFDKPIKLSSSSLGSVPSQPSPLGCGLCPNSSPDP</sequence>
<evidence type="ECO:0000313" key="3">
    <source>
        <dbReference type="Proteomes" id="UP001497516"/>
    </source>
</evidence>
<feature type="region of interest" description="Disordered" evidence="1">
    <location>
        <begin position="95"/>
        <end position="120"/>
    </location>
</feature>
<organism evidence="2 3">
    <name type="scientific">Linum trigynum</name>
    <dbReference type="NCBI Taxonomy" id="586398"/>
    <lineage>
        <taxon>Eukaryota</taxon>
        <taxon>Viridiplantae</taxon>
        <taxon>Streptophyta</taxon>
        <taxon>Embryophyta</taxon>
        <taxon>Tracheophyta</taxon>
        <taxon>Spermatophyta</taxon>
        <taxon>Magnoliopsida</taxon>
        <taxon>eudicotyledons</taxon>
        <taxon>Gunneridae</taxon>
        <taxon>Pentapetalae</taxon>
        <taxon>rosids</taxon>
        <taxon>fabids</taxon>
        <taxon>Malpighiales</taxon>
        <taxon>Linaceae</taxon>
        <taxon>Linum</taxon>
    </lineage>
</organism>
<keyword evidence="3" id="KW-1185">Reference proteome</keyword>
<dbReference type="Proteomes" id="UP001497516">
    <property type="component" value="Chromosome 4"/>
</dbReference>
<reference evidence="2 3" key="1">
    <citation type="submission" date="2024-04" db="EMBL/GenBank/DDBJ databases">
        <authorList>
            <person name="Fracassetti M."/>
        </authorList>
    </citation>
    <scope>NUCLEOTIDE SEQUENCE [LARGE SCALE GENOMIC DNA]</scope>
</reference>
<dbReference type="EMBL" id="OZ034817">
    <property type="protein sequence ID" value="CAL1382956.1"/>
    <property type="molecule type" value="Genomic_DNA"/>
</dbReference>
<evidence type="ECO:0000256" key="1">
    <source>
        <dbReference type="SAM" id="MobiDB-lite"/>
    </source>
</evidence>
<name>A0AAV2EAG5_9ROSI</name>
<dbReference type="AlphaFoldDB" id="A0AAV2EAG5"/>
<accession>A0AAV2EAG5</accession>
<evidence type="ECO:0000313" key="2">
    <source>
        <dbReference type="EMBL" id="CAL1382956.1"/>
    </source>
</evidence>
<protein>
    <submittedName>
        <fullName evidence="2">Uncharacterized protein</fullName>
    </submittedName>
</protein>
<gene>
    <name evidence="2" type="ORF">LTRI10_LOCUS24254</name>
</gene>
<proteinExistence type="predicted"/>
<feature type="compositionally biased region" description="Low complexity" evidence="1">
    <location>
        <begin position="95"/>
        <end position="108"/>
    </location>
</feature>